<keyword evidence="3" id="KW-1185">Reference proteome</keyword>
<feature type="region of interest" description="Disordered" evidence="1">
    <location>
        <begin position="65"/>
        <end position="98"/>
    </location>
</feature>
<name>A0A243W8E1_9BACT</name>
<evidence type="ECO:0000256" key="1">
    <source>
        <dbReference type="SAM" id="MobiDB-lite"/>
    </source>
</evidence>
<comment type="caution">
    <text evidence="2">The sequence shown here is derived from an EMBL/GenBank/DDBJ whole genome shotgun (WGS) entry which is preliminary data.</text>
</comment>
<sequence length="98" mass="10705">MPKVMVYKVKQFTRDYAKCNATSALVLVSSLNRKLYLTLHYPYMKLPKALLGAMLVGITVHATSCTKNGDPQPKSERGEKNGKETAKTPVNCPACGMG</sequence>
<evidence type="ECO:0000313" key="3">
    <source>
        <dbReference type="Proteomes" id="UP000194873"/>
    </source>
</evidence>
<accession>A0A243W8E1</accession>
<dbReference type="EMBL" id="MTSE01000033">
    <property type="protein sequence ID" value="OUJ69467.1"/>
    <property type="molecule type" value="Genomic_DNA"/>
</dbReference>
<reference evidence="2 3" key="1">
    <citation type="submission" date="2017-01" db="EMBL/GenBank/DDBJ databases">
        <title>A new Hymenobacter.</title>
        <authorList>
            <person name="Liang Y."/>
            <person name="Feng F."/>
        </authorList>
    </citation>
    <scope>NUCLEOTIDE SEQUENCE [LARGE SCALE GENOMIC DNA]</scope>
    <source>
        <strain evidence="2">MIMBbqt21</strain>
    </source>
</reference>
<feature type="compositionally biased region" description="Basic and acidic residues" evidence="1">
    <location>
        <begin position="73"/>
        <end position="86"/>
    </location>
</feature>
<organism evidence="2 3">
    <name type="scientific">Hymenobacter crusticola</name>
    <dbReference type="NCBI Taxonomy" id="1770526"/>
    <lineage>
        <taxon>Bacteria</taxon>
        <taxon>Pseudomonadati</taxon>
        <taxon>Bacteroidota</taxon>
        <taxon>Cytophagia</taxon>
        <taxon>Cytophagales</taxon>
        <taxon>Hymenobacteraceae</taxon>
        <taxon>Hymenobacter</taxon>
    </lineage>
</organism>
<gene>
    <name evidence="2" type="ORF">BXP70_26400</name>
</gene>
<evidence type="ECO:0000313" key="2">
    <source>
        <dbReference type="EMBL" id="OUJ69467.1"/>
    </source>
</evidence>
<proteinExistence type="predicted"/>
<protein>
    <submittedName>
        <fullName evidence="2">Uncharacterized protein</fullName>
    </submittedName>
</protein>
<dbReference type="Proteomes" id="UP000194873">
    <property type="component" value="Unassembled WGS sequence"/>
</dbReference>
<dbReference type="AlphaFoldDB" id="A0A243W8E1"/>